<dbReference type="SUPFAM" id="SSF53335">
    <property type="entry name" value="S-adenosyl-L-methionine-dependent methyltransferases"/>
    <property type="match status" value="1"/>
</dbReference>
<keyword evidence="2" id="KW-0489">Methyltransferase</keyword>
<protein>
    <submittedName>
        <fullName evidence="2">Class I SAM-dependent methyltransferase</fullName>
    </submittedName>
</protein>
<dbReference type="AlphaFoldDB" id="A0A7T3KVJ7"/>
<evidence type="ECO:0000313" key="3">
    <source>
        <dbReference type="Proteomes" id="UP000595001"/>
    </source>
</evidence>
<evidence type="ECO:0000259" key="1">
    <source>
        <dbReference type="Pfam" id="PF08241"/>
    </source>
</evidence>
<dbReference type="GO" id="GO:0008757">
    <property type="term" value="F:S-adenosylmethionine-dependent methyltransferase activity"/>
    <property type="evidence" value="ECO:0007669"/>
    <property type="project" value="InterPro"/>
</dbReference>
<dbReference type="EMBL" id="CP065856">
    <property type="protein sequence ID" value="QPV63204.1"/>
    <property type="molecule type" value="Genomic_DNA"/>
</dbReference>
<dbReference type="Proteomes" id="UP000595001">
    <property type="component" value="Chromosome"/>
</dbReference>
<proteinExistence type="predicted"/>
<feature type="domain" description="Methyltransferase type 11" evidence="1">
    <location>
        <begin position="27"/>
        <end position="98"/>
    </location>
</feature>
<sequence length="237" mass="27035">MLRRDIDSRVVPDDRVFDPGSKHGNKAAHIDANVVAVNIELQPIHKGLAYVRADGFPLPFQADTFDYVSCCQVFEYIPQTRAFVAEISRVLKPEGAAFLDLPNRLFPDRPHSPPGYYSLLPRPLGLRLAQSLLDSDQERYYRDYVYNLSPVIARRAVHAHFESVEYVTPRQKVAYRPIFLGDVDDLVYTLGKGTKVFAKLLLLITLLTRFPPAGWLFELLYPHAAYECREPSRGCKR</sequence>
<dbReference type="InterPro" id="IPR029063">
    <property type="entry name" value="SAM-dependent_MTases_sf"/>
</dbReference>
<organism evidence="2 3">
    <name type="scientific">Halosimplex litoreum</name>
    <dbReference type="NCBI Taxonomy" id="1198301"/>
    <lineage>
        <taxon>Archaea</taxon>
        <taxon>Methanobacteriati</taxon>
        <taxon>Methanobacteriota</taxon>
        <taxon>Stenosarchaea group</taxon>
        <taxon>Halobacteria</taxon>
        <taxon>Halobacteriales</taxon>
        <taxon>Haloarculaceae</taxon>
        <taxon>Halosimplex</taxon>
    </lineage>
</organism>
<keyword evidence="2" id="KW-0808">Transferase</keyword>
<gene>
    <name evidence="2" type="ORF">I7X12_00795</name>
</gene>
<name>A0A7T3KVJ7_9EURY</name>
<dbReference type="Gene3D" id="3.40.50.150">
    <property type="entry name" value="Vaccinia Virus protein VP39"/>
    <property type="match status" value="1"/>
</dbReference>
<evidence type="ECO:0000313" key="2">
    <source>
        <dbReference type="EMBL" id="QPV63204.1"/>
    </source>
</evidence>
<reference evidence="2 3" key="1">
    <citation type="submission" date="2020-12" db="EMBL/GenBank/DDBJ databases">
        <title>Halosimplex halophilum sp. nov. and Halosimplex salinum sp. nov., two new members of the genus Halosimplex.</title>
        <authorList>
            <person name="Cui H.L."/>
        </authorList>
    </citation>
    <scope>NUCLEOTIDE SEQUENCE [LARGE SCALE GENOMIC DNA]</scope>
    <source>
        <strain evidence="2 3">YGH94</strain>
    </source>
</reference>
<dbReference type="KEGG" id="hlt:I7X12_00795"/>
<dbReference type="RefSeq" id="WP_198061997.1">
    <property type="nucleotide sequence ID" value="NZ_CP065856.1"/>
</dbReference>
<dbReference type="GeneID" id="60586986"/>
<dbReference type="Pfam" id="PF08241">
    <property type="entry name" value="Methyltransf_11"/>
    <property type="match status" value="1"/>
</dbReference>
<dbReference type="OrthoDB" id="57427at2157"/>
<dbReference type="CDD" id="cd02440">
    <property type="entry name" value="AdoMet_MTases"/>
    <property type="match status" value="1"/>
</dbReference>
<keyword evidence="3" id="KW-1185">Reference proteome</keyword>
<dbReference type="GO" id="GO:0032259">
    <property type="term" value="P:methylation"/>
    <property type="evidence" value="ECO:0007669"/>
    <property type="project" value="UniProtKB-KW"/>
</dbReference>
<accession>A0A7T3KVJ7</accession>
<dbReference type="InterPro" id="IPR013216">
    <property type="entry name" value="Methyltransf_11"/>
</dbReference>